<evidence type="ECO:0000313" key="3">
    <source>
        <dbReference type="Proteomes" id="UP001234989"/>
    </source>
</evidence>
<proteinExistence type="predicted"/>
<accession>A0AAF0V0T6</accession>
<name>A0AAF0V0T6_SOLVR</name>
<reference evidence="2" key="1">
    <citation type="submission" date="2023-08" db="EMBL/GenBank/DDBJ databases">
        <title>A de novo genome assembly of Solanum verrucosum Schlechtendal, a Mexican diploid species geographically isolated from the other diploid A-genome species in potato relatives.</title>
        <authorList>
            <person name="Hosaka K."/>
        </authorList>
    </citation>
    <scope>NUCLEOTIDE SEQUENCE</scope>
    <source>
        <tissue evidence="2">Young leaves</tissue>
    </source>
</reference>
<feature type="region of interest" description="Disordered" evidence="1">
    <location>
        <begin position="87"/>
        <end position="112"/>
    </location>
</feature>
<evidence type="ECO:0000313" key="2">
    <source>
        <dbReference type="EMBL" id="WMV54816.1"/>
    </source>
</evidence>
<dbReference type="EMBL" id="CP133622">
    <property type="protein sequence ID" value="WMV54816.1"/>
    <property type="molecule type" value="Genomic_DNA"/>
</dbReference>
<keyword evidence="3" id="KW-1185">Reference proteome</keyword>
<protein>
    <submittedName>
        <fullName evidence="2">Uncharacterized protein</fullName>
    </submittedName>
</protein>
<evidence type="ECO:0000256" key="1">
    <source>
        <dbReference type="SAM" id="MobiDB-lite"/>
    </source>
</evidence>
<gene>
    <name evidence="2" type="ORF">MTR67_048201</name>
</gene>
<dbReference type="Proteomes" id="UP001234989">
    <property type="component" value="Chromosome 11"/>
</dbReference>
<organism evidence="2 3">
    <name type="scientific">Solanum verrucosum</name>
    <dbReference type="NCBI Taxonomy" id="315347"/>
    <lineage>
        <taxon>Eukaryota</taxon>
        <taxon>Viridiplantae</taxon>
        <taxon>Streptophyta</taxon>
        <taxon>Embryophyta</taxon>
        <taxon>Tracheophyta</taxon>
        <taxon>Spermatophyta</taxon>
        <taxon>Magnoliopsida</taxon>
        <taxon>eudicotyledons</taxon>
        <taxon>Gunneridae</taxon>
        <taxon>Pentapetalae</taxon>
        <taxon>asterids</taxon>
        <taxon>lamiids</taxon>
        <taxon>Solanales</taxon>
        <taxon>Solanaceae</taxon>
        <taxon>Solanoideae</taxon>
        <taxon>Solaneae</taxon>
        <taxon>Solanum</taxon>
    </lineage>
</organism>
<sequence length="189" mass="20475">MFKLVDHVVVRGKKVKCSSTDINEDTDFLQKSESCFTGLHNGHGSPQSGLIIQKDMSMRVKQSQTSLPFPMLTTKLCKRAHISVSEPKDTSTFVPSGPTTAPPPTTTTIASVSSSRPPITQAMLYKMGHLAQSADVCASWVEAAVLGLIEQVIVAALASIRAEMREHMRLIDAHIFALDALNVRGEATK</sequence>
<dbReference type="AlphaFoldDB" id="A0AAF0V0T6"/>